<dbReference type="InterPro" id="IPR006816">
    <property type="entry name" value="ELMO_dom"/>
</dbReference>
<dbReference type="GO" id="GO:0005886">
    <property type="term" value="C:plasma membrane"/>
    <property type="evidence" value="ECO:0007669"/>
    <property type="project" value="TreeGrafter"/>
</dbReference>
<dbReference type="GO" id="GO:0048870">
    <property type="term" value="P:cell motility"/>
    <property type="evidence" value="ECO:0007669"/>
    <property type="project" value="TreeGrafter"/>
</dbReference>
<dbReference type="GO" id="GO:0007015">
    <property type="term" value="P:actin filament organization"/>
    <property type="evidence" value="ECO:0007669"/>
    <property type="project" value="TreeGrafter"/>
</dbReference>
<dbReference type="Gene3D" id="6.10.250.810">
    <property type="match status" value="1"/>
</dbReference>
<dbReference type="PANTHER" id="PTHR12771:SF56">
    <property type="entry name" value="CED-12"/>
    <property type="match status" value="1"/>
</dbReference>
<dbReference type="SUPFAM" id="SSF50729">
    <property type="entry name" value="PH domain-like"/>
    <property type="match status" value="1"/>
</dbReference>
<name>U4UNK1_DENPD</name>
<proteinExistence type="predicted"/>
<dbReference type="Gene3D" id="2.30.29.30">
    <property type="entry name" value="Pleckstrin-homology domain (PH domain)/Phosphotyrosine-binding domain (PTB)"/>
    <property type="match status" value="1"/>
</dbReference>
<dbReference type="STRING" id="77166.U4UNK1"/>
<evidence type="ECO:0000259" key="2">
    <source>
        <dbReference type="Pfam" id="PF04727"/>
    </source>
</evidence>
<dbReference type="OrthoDB" id="28413at2759"/>
<dbReference type="AlphaFoldDB" id="U4UNK1"/>
<evidence type="ECO:0000313" key="4">
    <source>
        <dbReference type="EMBL" id="ERL95664.1"/>
    </source>
</evidence>
<dbReference type="Proteomes" id="UP000030742">
    <property type="component" value="Unassembled WGS sequence"/>
</dbReference>
<sequence length="311" mass="35504">MSAHSVELVWSWLGSCEAPSEQCVAYQPLFFTHDHPFEECYCICIVLLNKTWKEMRATAEDFGKVAGVVREQISRALEMSPSSLDQLKTKLQSLTYSEITQLWQLERNTREEWESHAKPVVELRELITPEILSLIKQQRLGYLVEGTRFTKYSPRGQRIKDKFWYMRLSPNHKILHYGDCDEKSTPSAEELPSKLAVSDIRALLIGKECPHMRGKKASHTQLAFSLALEGVDLQSLDCVAPDDLTLAYWTDGINGLLGQRMTSKETEKDLDTLLSMEIKLRLLDAEGVAIPQDPPPIPPDPPHYHFCYDLK</sequence>
<organism evidence="4 5">
    <name type="scientific">Dendroctonus ponderosae</name>
    <name type="common">Mountain pine beetle</name>
    <dbReference type="NCBI Taxonomy" id="77166"/>
    <lineage>
        <taxon>Eukaryota</taxon>
        <taxon>Metazoa</taxon>
        <taxon>Ecdysozoa</taxon>
        <taxon>Arthropoda</taxon>
        <taxon>Hexapoda</taxon>
        <taxon>Insecta</taxon>
        <taxon>Pterygota</taxon>
        <taxon>Neoptera</taxon>
        <taxon>Endopterygota</taxon>
        <taxon>Coleoptera</taxon>
        <taxon>Polyphaga</taxon>
        <taxon>Cucujiformia</taxon>
        <taxon>Curculionidae</taxon>
        <taxon>Scolytinae</taxon>
        <taxon>Dendroctonus</taxon>
    </lineage>
</organism>
<evidence type="ECO:0008006" key="6">
    <source>
        <dbReference type="Google" id="ProtNLM"/>
    </source>
</evidence>
<feature type="domain" description="ELMO" evidence="2">
    <location>
        <begin position="26"/>
        <end position="65"/>
    </location>
</feature>
<evidence type="ECO:0000313" key="5">
    <source>
        <dbReference type="Proteomes" id="UP000030742"/>
    </source>
</evidence>
<evidence type="ECO:0000256" key="1">
    <source>
        <dbReference type="ARBA" id="ARBA00024863"/>
    </source>
</evidence>
<reference evidence="4 5" key="1">
    <citation type="journal article" date="2013" name="Genome Biol.">
        <title>Draft genome of the mountain pine beetle, Dendroctonus ponderosae Hopkins, a major forest pest.</title>
        <authorList>
            <person name="Keeling C.I."/>
            <person name="Yuen M.M."/>
            <person name="Liao N.Y."/>
            <person name="Docking T.R."/>
            <person name="Chan S.K."/>
            <person name="Taylor G.A."/>
            <person name="Palmquist D.L."/>
            <person name="Jackman S.D."/>
            <person name="Nguyen A."/>
            <person name="Li M."/>
            <person name="Henderson H."/>
            <person name="Janes J.K."/>
            <person name="Zhao Y."/>
            <person name="Pandoh P."/>
            <person name="Moore R."/>
            <person name="Sperling F.A."/>
            <person name="Huber D.P."/>
            <person name="Birol I."/>
            <person name="Jones S.J."/>
            <person name="Bohlmann J."/>
        </authorList>
    </citation>
    <scope>NUCLEOTIDE SEQUENCE</scope>
</reference>
<comment type="function">
    <text evidence="1">Involved in cytoskeletal rearrangements required for phagocytosis of apoptotic cells and cell motility. Acts in association with DOCK1 and CRK. Was initially proposed to be required in complex with DOCK1 to activate Rac Rho small GTPases. May enhance the guanine nucleotide exchange factor (GEF) activity of DOCK1.</text>
</comment>
<dbReference type="PANTHER" id="PTHR12771">
    <property type="entry name" value="ENGULFMENT AND CELL MOTILITY"/>
    <property type="match status" value="1"/>
</dbReference>
<dbReference type="InterPro" id="IPR001849">
    <property type="entry name" value="PH_domain"/>
</dbReference>
<feature type="domain" description="PH" evidence="3">
    <location>
        <begin position="135"/>
        <end position="258"/>
    </location>
</feature>
<gene>
    <name evidence="4" type="ORF">D910_00091</name>
</gene>
<accession>U4UNK1</accession>
<dbReference type="InterPro" id="IPR050868">
    <property type="entry name" value="ELMO_domain-containing"/>
</dbReference>
<dbReference type="Pfam" id="PF04727">
    <property type="entry name" value="ELMO_CED12"/>
    <property type="match status" value="1"/>
</dbReference>
<evidence type="ECO:0000259" key="3">
    <source>
        <dbReference type="Pfam" id="PF16457"/>
    </source>
</evidence>
<dbReference type="InterPro" id="IPR011993">
    <property type="entry name" value="PH-like_dom_sf"/>
</dbReference>
<dbReference type="EMBL" id="KI207357">
    <property type="protein sequence ID" value="ERL95664.1"/>
    <property type="molecule type" value="Genomic_DNA"/>
</dbReference>
<dbReference type="Pfam" id="PF16457">
    <property type="entry name" value="PH_12"/>
    <property type="match status" value="1"/>
</dbReference>
<protein>
    <recommendedName>
        <fullName evidence="6">PH domain-containing protein</fullName>
    </recommendedName>
</protein>